<feature type="transmembrane region" description="Helical" evidence="13">
    <location>
        <begin position="56"/>
        <end position="77"/>
    </location>
</feature>
<keyword evidence="12" id="KW-0961">Cell wall biogenesis/degradation</keyword>
<dbReference type="InParanoid" id="A0A448YJR6"/>
<protein>
    <recommendedName>
        <fullName evidence="5">Chitin synthase export chaperone</fullName>
    </recommendedName>
</protein>
<dbReference type="GO" id="GO:0015031">
    <property type="term" value="P:protein transport"/>
    <property type="evidence" value="ECO:0007669"/>
    <property type="project" value="UniProtKB-KW"/>
</dbReference>
<dbReference type="GO" id="GO:0071555">
    <property type="term" value="P:cell wall organization"/>
    <property type="evidence" value="ECO:0007669"/>
    <property type="project" value="UniProtKB-KW"/>
</dbReference>
<evidence type="ECO:0000256" key="9">
    <source>
        <dbReference type="ARBA" id="ARBA00022927"/>
    </source>
</evidence>
<feature type="transmembrane region" description="Helical" evidence="13">
    <location>
        <begin position="116"/>
        <end position="137"/>
    </location>
</feature>
<dbReference type="InterPro" id="IPR022057">
    <property type="entry name" value="Chs7"/>
</dbReference>
<dbReference type="GO" id="GO:0051082">
    <property type="term" value="F:unfolded protein binding"/>
    <property type="evidence" value="ECO:0007669"/>
    <property type="project" value="TreeGrafter"/>
</dbReference>
<evidence type="ECO:0000256" key="10">
    <source>
        <dbReference type="ARBA" id="ARBA00022989"/>
    </source>
</evidence>
<dbReference type="GO" id="GO:0006457">
    <property type="term" value="P:protein folding"/>
    <property type="evidence" value="ECO:0007669"/>
    <property type="project" value="TreeGrafter"/>
</dbReference>
<evidence type="ECO:0000256" key="2">
    <source>
        <dbReference type="ARBA" id="ARBA00004477"/>
    </source>
</evidence>
<keyword evidence="8" id="KW-0256">Endoplasmic reticulum</keyword>
<organism evidence="14 15">
    <name type="scientific">Brettanomyces naardenensis</name>
    <name type="common">Yeast</name>
    <dbReference type="NCBI Taxonomy" id="13370"/>
    <lineage>
        <taxon>Eukaryota</taxon>
        <taxon>Fungi</taxon>
        <taxon>Dikarya</taxon>
        <taxon>Ascomycota</taxon>
        <taxon>Saccharomycotina</taxon>
        <taxon>Pichiomycetes</taxon>
        <taxon>Pichiales</taxon>
        <taxon>Pichiaceae</taxon>
        <taxon>Brettanomyces</taxon>
    </lineage>
</organism>
<evidence type="ECO:0000313" key="14">
    <source>
        <dbReference type="EMBL" id="VEU21185.1"/>
    </source>
</evidence>
<gene>
    <name evidence="14" type="ORF">BRENAR_LOCUS1920</name>
</gene>
<comment type="function">
    <text evidence="1">Chaperone required for the export of the chitin synthase CHS3 from the endoplasmic reticulum.</text>
</comment>
<comment type="subunit">
    <text evidence="4">Interacts with CHS3.</text>
</comment>
<dbReference type="OrthoDB" id="2189463at2759"/>
<evidence type="ECO:0000256" key="4">
    <source>
        <dbReference type="ARBA" id="ARBA00011864"/>
    </source>
</evidence>
<evidence type="ECO:0000256" key="7">
    <source>
        <dbReference type="ARBA" id="ARBA00022692"/>
    </source>
</evidence>
<dbReference type="GO" id="GO:0005789">
    <property type="term" value="C:endoplasmic reticulum membrane"/>
    <property type="evidence" value="ECO:0007669"/>
    <property type="project" value="UniProtKB-SubCell"/>
</dbReference>
<evidence type="ECO:0000313" key="15">
    <source>
        <dbReference type="Proteomes" id="UP000290900"/>
    </source>
</evidence>
<dbReference type="PANTHER" id="PTHR35329">
    <property type="entry name" value="CHITIN SYNTHASE EXPORT CHAPERONE"/>
    <property type="match status" value="1"/>
</dbReference>
<dbReference type="STRING" id="13370.A0A448YJR6"/>
<evidence type="ECO:0000256" key="13">
    <source>
        <dbReference type="SAM" id="Phobius"/>
    </source>
</evidence>
<keyword evidence="6" id="KW-0813">Transport</keyword>
<evidence type="ECO:0000256" key="3">
    <source>
        <dbReference type="ARBA" id="ARBA00009274"/>
    </source>
</evidence>
<feature type="transmembrane region" description="Helical" evidence="13">
    <location>
        <begin position="157"/>
        <end position="176"/>
    </location>
</feature>
<feature type="transmembrane region" description="Helical" evidence="13">
    <location>
        <begin position="89"/>
        <end position="109"/>
    </location>
</feature>
<dbReference type="Proteomes" id="UP000290900">
    <property type="component" value="Unassembled WGS sequence"/>
</dbReference>
<keyword evidence="11 13" id="KW-0472">Membrane</keyword>
<dbReference type="AlphaFoldDB" id="A0A448YJR6"/>
<name>A0A448YJR6_BRENA</name>
<dbReference type="PANTHER" id="PTHR35329:SF2">
    <property type="entry name" value="CHITIN SYNTHASE EXPORT CHAPERONE"/>
    <property type="match status" value="1"/>
</dbReference>
<dbReference type="Pfam" id="PF12271">
    <property type="entry name" value="Chs7"/>
    <property type="match status" value="1"/>
</dbReference>
<proteinExistence type="inferred from homology"/>
<dbReference type="EMBL" id="CAACVR010000010">
    <property type="protein sequence ID" value="VEU21185.1"/>
    <property type="molecule type" value="Genomic_DNA"/>
</dbReference>
<evidence type="ECO:0000256" key="5">
    <source>
        <dbReference type="ARBA" id="ARBA00018354"/>
    </source>
</evidence>
<dbReference type="FunCoup" id="A0A448YJR6">
    <property type="interactions" value="64"/>
</dbReference>
<evidence type="ECO:0000256" key="12">
    <source>
        <dbReference type="ARBA" id="ARBA00023316"/>
    </source>
</evidence>
<sequence>IGSLVVDTGVSPPGSPTYAFFVSFQLASSAVSCWALLFSGISGFGFWEDGSPKSMISLYSSSLVVFAVNYFVSISTFKGIMPGTGPSETTLLFVFYFILNPLLLVLWLLSQYFICFFLLFVNWWAIGALTLSFVFFASSQALLYVFSDIVCNKLRHFADGSVFSSLSFMFCIMMVYKYWDIITFDDDEYYRYTEVVPGVGKY</sequence>
<evidence type="ECO:0000256" key="6">
    <source>
        <dbReference type="ARBA" id="ARBA00022448"/>
    </source>
</evidence>
<keyword evidence="15" id="KW-1185">Reference proteome</keyword>
<comment type="similarity">
    <text evidence="3">Belongs to the CHS7 family.</text>
</comment>
<evidence type="ECO:0000256" key="1">
    <source>
        <dbReference type="ARBA" id="ARBA00002732"/>
    </source>
</evidence>
<keyword evidence="10 13" id="KW-1133">Transmembrane helix</keyword>
<evidence type="ECO:0000256" key="11">
    <source>
        <dbReference type="ARBA" id="ARBA00023136"/>
    </source>
</evidence>
<accession>A0A448YJR6</accession>
<reference evidence="14 15" key="1">
    <citation type="submission" date="2018-12" db="EMBL/GenBank/DDBJ databases">
        <authorList>
            <person name="Tiukova I."/>
            <person name="Dainat J."/>
        </authorList>
    </citation>
    <scope>NUCLEOTIDE SEQUENCE [LARGE SCALE GENOMIC DNA]</scope>
</reference>
<feature type="transmembrane region" description="Helical" evidence="13">
    <location>
        <begin position="20"/>
        <end position="44"/>
    </location>
</feature>
<evidence type="ECO:0000256" key="8">
    <source>
        <dbReference type="ARBA" id="ARBA00022824"/>
    </source>
</evidence>
<feature type="non-terminal residue" evidence="14">
    <location>
        <position position="1"/>
    </location>
</feature>
<comment type="subcellular location">
    <subcellularLocation>
        <location evidence="2">Endoplasmic reticulum membrane</location>
        <topology evidence="2">Multi-pass membrane protein</topology>
    </subcellularLocation>
</comment>
<keyword evidence="7 13" id="KW-0812">Transmembrane</keyword>
<keyword evidence="9" id="KW-0653">Protein transport</keyword>